<dbReference type="AlphaFoldDB" id="A0A834PH22"/>
<sequence length="100" mass="11156">MISAVPRSEQISAVTPSKNTLSLAPSLSFLSPSLAFLLRTSCSHPTAGRLRLVCTTRQGREGQRRRRRRRVDETRIHIVNATLRAVAAHRTPTTEIPKEL</sequence>
<organism evidence="1 2">
    <name type="scientific">Vespula pensylvanica</name>
    <name type="common">Western yellow jacket</name>
    <name type="synonym">Wasp</name>
    <dbReference type="NCBI Taxonomy" id="30213"/>
    <lineage>
        <taxon>Eukaryota</taxon>
        <taxon>Metazoa</taxon>
        <taxon>Ecdysozoa</taxon>
        <taxon>Arthropoda</taxon>
        <taxon>Hexapoda</taxon>
        <taxon>Insecta</taxon>
        <taxon>Pterygota</taxon>
        <taxon>Neoptera</taxon>
        <taxon>Endopterygota</taxon>
        <taxon>Hymenoptera</taxon>
        <taxon>Apocrita</taxon>
        <taxon>Aculeata</taxon>
        <taxon>Vespoidea</taxon>
        <taxon>Vespidae</taxon>
        <taxon>Vespinae</taxon>
        <taxon>Vespula</taxon>
    </lineage>
</organism>
<dbReference type="Proteomes" id="UP000600918">
    <property type="component" value="Unassembled WGS sequence"/>
</dbReference>
<name>A0A834PH22_VESPE</name>
<protein>
    <submittedName>
        <fullName evidence="1">Uncharacterized protein</fullName>
    </submittedName>
</protein>
<dbReference type="EMBL" id="JACSDY010000001">
    <property type="protein sequence ID" value="KAF7439627.1"/>
    <property type="molecule type" value="Genomic_DNA"/>
</dbReference>
<proteinExistence type="predicted"/>
<comment type="caution">
    <text evidence="1">The sequence shown here is derived from an EMBL/GenBank/DDBJ whole genome shotgun (WGS) entry which is preliminary data.</text>
</comment>
<gene>
    <name evidence="1" type="ORF">H0235_002018</name>
</gene>
<accession>A0A834PH22</accession>
<reference evidence="1" key="1">
    <citation type="journal article" date="2020" name="G3 (Bethesda)">
        <title>High-Quality Assemblies for Three Invasive Social Wasps from the &lt;i&gt;Vespula&lt;/i&gt; Genus.</title>
        <authorList>
            <person name="Harrop T.W.R."/>
            <person name="Guhlin J."/>
            <person name="McLaughlin G.M."/>
            <person name="Permina E."/>
            <person name="Stockwell P."/>
            <person name="Gilligan J."/>
            <person name="Le Lec M.F."/>
            <person name="Gruber M.A.M."/>
            <person name="Quinn O."/>
            <person name="Lovegrove M."/>
            <person name="Duncan E.J."/>
            <person name="Remnant E.J."/>
            <person name="Van Eeckhoven J."/>
            <person name="Graham B."/>
            <person name="Knapp R.A."/>
            <person name="Langford K.W."/>
            <person name="Kronenberg Z."/>
            <person name="Press M.O."/>
            <person name="Eacker S.M."/>
            <person name="Wilson-Rankin E.E."/>
            <person name="Purcell J."/>
            <person name="Lester P.J."/>
            <person name="Dearden P.K."/>
        </authorList>
    </citation>
    <scope>NUCLEOTIDE SEQUENCE</scope>
    <source>
        <strain evidence="1">Volc-1</strain>
    </source>
</reference>
<evidence type="ECO:0000313" key="1">
    <source>
        <dbReference type="EMBL" id="KAF7439627.1"/>
    </source>
</evidence>
<evidence type="ECO:0000313" key="2">
    <source>
        <dbReference type="Proteomes" id="UP000600918"/>
    </source>
</evidence>
<keyword evidence="2" id="KW-1185">Reference proteome</keyword>